<sequence>NGPANGQANGQANGPVVDPGSAQNQEQPLPPPRATQIPPPIQYESPNTGAASWNNYGPIPPVTITPQGPGTQALGNQTGKPSPPPTSKPPPTHGTPGNFYTYQHLASVPPENQVPGFLGSPPLQPMYSNGIQTPGPWGPSSQPKMPPASRDSINGPVPNPIGAKLKPKFRVPAPPAHVSVPGSKEARARKRTFAEIADLTQLSSDGDSSPQPLPKTPCLDDLRPQCDTNTDVDIHEVPASAAETNVAPRAPAKTLDLSQFRMPEADSATSNNEALRRRTHIVKPLNKSEALKTRYYDPKTIARDILIATGRHPTERPLNQHLSKLRDNFPAVENSSDLRTFRWDIVDPGGPPPPEVPLVPAVSRPPLITVRQYAKPPVPRLGNNSSRDLSNMRTNSRAPSAPQTPSQLRISQTVNNSHDPPPQVQQENNKIKNVDDSVMSTTPPMSGSRRRGRPPGAKNKPLIADRVEVAIPTTSPPKAAQTSYRTFKCEWKGCDAQLHNLQTLRKHVTRLHIPRDNAAGTSCLWVGCSGYWSLSRRDHLVDHVEKIHLSALSWTLGEGPGSVRSDHPDYSIDNYLNDSNGRTVIARATTEGTRPTLILPAAYRSIRSFNKMYGNESDKAKALEVMRALEMKQMRVGTGLGRGGCTFMNEKRQETVASFESVFEIVPEDNDVP</sequence>
<feature type="compositionally biased region" description="Polar residues" evidence="1">
    <location>
        <begin position="1"/>
        <end position="12"/>
    </location>
</feature>
<dbReference type="Proteomes" id="UP000091918">
    <property type="component" value="Unassembled WGS sequence"/>
</dbReference>
<gene>
    <name evidence="3" type="ORF">ACJ72_07826</name>
</gene>
<dbReference type="Gene3D" id="3.30.160.60">
    <property type="entry name" value="Classic Zinc Finger"/>
    <property type="match status" value="1"/>
</dbReference>
<feature type="compositionally biased region" description="Polar residues" evidence="1">
    <location>
        <begin position="200"/>
        <end position="210"/>
    </location>
</feature>
<dbReference type="AlphaFoldDB" id="A0A1B7NM12"/>
<feature type="compositionally biased region" description="Pro residues" evidence="1">
    <location>
        <begin position="28"/>
        <end position="41"/>
    </location>
</feature>
<feature type="domain" description="C2H2-type" evidence="2">
    <location>
        <begin position="489"/>
        <end position="512"/>
    </location>
</feature>
<feature type="compositionally biased region" description="Polar residues" evidence="1">
    <location>
        <begin position="44"/>
        <end position="55"/>
    </location>
</feature>
<feature type="region of interest" description="Disordered" evidence="1">
    <location>
        <begin position="199"/>
        <end position="221"/>
    </location>
</feature>
<keyword evidence="4" id="KW-1185">Reference proteome</keyword>
<dbReference type="PROSITE" id="PS00028">
    <property type="entry name" value="ZINC_FINGER_C2H2_1"/>
    <property type="match status" value="1"/>
</dbReference>
<feature type="compositionally biased region" description="Polar residues" evidence="1">
    <location>
        <begin position="382"/>
        <end position="428"/>
    </location>
</feature>
<feature type="compositionally biased region" description="Polar residues" evidence="1">
    <location>
        <begin position="64"/>
        <end position="77"/>
    </location>
</feature>
<evidence type="ECO:0000313" key="3">
    <source>
        <dbReference type="EMBL" id="OAX77869.1"/>
    </source>
</evidence>
<comment type="caution">
    <text evidence="3">The sequence shown here is derived from an EMBL/GenBank/DDBJ whole genome shotgun (WGS) entry which is preliminary data.</text>
</comment>
<evidence type="ECO:0000259" key="2">
    <source>
        <dbReference type="PROSITE" id="PS00028"/>
    </source>
</evidence>
<feature type="non-terminal residue" evidence="3">
    <location>
        <position position="1"/>
    </location>
</feature>
<accession>A0A1B7NM12</accession>
<organism evidence="3 4">
    <name type="scientific">Emergomyces africanus</name>
    <dbReference type="NCBI Taxonomy" id="1955775"/>
    <lineage>
        <taxon>Eukaryota</taxon>
        <taxon>Fungi</taxon>
        <taxon>Dikarya</taxon>
        <taxon>Ascomycota</taxon>
        <taxon>Pezizomycotina</taxon>
        <taxon>Eurotiomycetes</taxon>
        <taxon>Eurotiomycetidae</taxon>
        <taxon>Onygenales</taxon>
        <taxon>Ajellomycetaceae</taxon>
        <taxon>Emergomyces</taxon>
    </lineage>
</organism>
<reference evidence="3 4" key="1">
    <citation type="submission" date="2015-07" db="EMBL/GenBank/DDBJ databases">
        <title>Emmonsia species relationships and genome sequence.</title>
        <authorList>
            <person name="Cuomo C.A."/>
            <person name="Schwartz I.S."/>
            <person name="Kenyon C."/>
            <person name="de Hoog G.S."/>
            <person name="Govender N.P."/>
            <person name="Botha A."/>
            <person name="Moreno L."/>
            <person name="de Vries M."/>
            <person name="Munoz J.F."/>
            <person name="Stielow J.B."/>
        </authorList>
    </citation>
    <scope>NUCLEOTIDE SEQUENCE [LARGE SCALE GENOMIC DNA]</scope>
    <source>
        <strain evidence="3 4">CBS 136260</strain>
    </source>
</reference>
<proteinExistence type="predicted"/>
<evidence type="ECO:0000256" key="1">
    <source>
        <dbReference type="SAM" id="MobiDB-lite"/>
    </source>
</evidence>
<evidence type="ECO:0000313" key="4">
    <source>
        <dbReference type="Proteomes" id="UP000091918"/>
    </source>
</evidence>
<dbReference type="OrthoDB" id="5424797at2759"/>
<feature type="region of interest" description="Disordered" evidence="1">
    <location>
        <begin position="370"/>
        <end position="460"/>
    </location>
</feature>
<dbReference type="EMBL" id="LGUA01001967">
    <property type="protein sequence ID" value="OAX77869.1"/>
    <property type="molecule type" value="Genomic_DNA"/>
</dbReference>
<dbReference type="SMART" id="SM00355">
    <property type="entry name" value="ZnF_C2H2"/>
    <property type="match status" value="2"/>
</dbReference>
<protein>
    <recommendedName>
        <fullName evidence="2">C2H2-type domain-containing protein</fullName>
    </recommendedName>
</protein>
<dbReference type="InterPro" id="IPR013087">
    <property type="entry name" value="Znf_C2H2_type"/>
</dbReference>
<name>A0A1B7NM12_9EURO</name>
<dbReference type="STRING" id="1658172.A0A1B7NM12"/>
<feature type="compositionally biased region" description="Pro residues" evidence="1">
    <location>
        <begin position="81"/>
        <end position="93"/>
    </location>
</feature>
<feature type="region of interest" description="Disordered" evidence="1">
    <location>
        <begin position="1"/>
        <end position="187"/>
    </location>
</feature>